<keyword evidence="3" id="KW-1133">Transmembrane helix</keyword>
<dbReference type="EC" id="2.7.13.3" evidence="2"/>
<evidence type="ECO:0000313" key="5">
    <source>
        <dbReference type="EMBL" id="EAW32681.1"/>
    </source>
</evidence>
<dbReference type="Gene3D" id="1.10.287.130">
    <property type="match status" value="1"/>
</dbReference>
<organism evidence="5 6">
    <name type="scientific">marine gamma proteobacterium HTCC2143</name>
    <dbReference type="NCBI Taxonomy" id="247633"/>
    <lineage>
        <taxon>Bacteria</taxon>
        <taxon>Pseudomonadati</taxon>
        <taxon>Pseudomonadota</taxon>
        <taxon>Gammaproteobacteria</taxon>
        <taxon>Cellvibrionales</taxon>
        <taxon>Spongiibacteraceae</taxon>
        <taxon>BD1-7 clade</taxon>
    </lineage>
</organism>
<feature type="transmembrane region" description="Helical" evidence="3">
    <location>
        <begin position="80"/>
        <end position="97"/>
    </location>
</feature>
<dbReference type="PRINTS" id="PR00344">
    <property type="entry name" value="BCTRLSENSOR"/>
</dbReference>
<dbReference type="STRING" id="247633.GP2143_15536"/>
<dbReference type="AlphaFoldDB" id="A0Y977"/>
<dbReference type="InterPro" id="IPR036890">
    <property type="entry name" value="HATPase_C_sf"/>
</dbReference>
<dbReference type="Pfam" id="PF02518">
    <property type="entry name" value="HATPase_c"/>
    <property type="match status" value="1"/>
</dbReference>
<dbReference type="PANTHER" id="PTHR43065">
    <property type="entry name" value="SENSOR HISTIDINE KINASE"/>
    <property type="match status" value="1"/>
</dbReference>
<keyword evidence="3" id="KW-0812">Transmembrane</keyword>
<dbReference type="InterPro" id="IPR048437">
    <property type="entry name" value="MASE11"/>
</dbReference>
<dbReference type="InterPro" id="IPR004358">
    <property type="entry name" value="Sig_transdc_His_kin-like_C"/>
</dbReference>
<feature type="transmembrane region" description="Helical" evidence="3">
    <location>
        <begin position="49"/>
        <end position="68"/>
    </location>
</feature>
<evidence type="ECO:0000259" key="4">
    <source>
        <dbReference type="PROSITE" id="PS50109"/>
    </source>
</evidence>
<dbReference type="InterPro" id="IPR036097">
    <property type="entry name" value="HisK_dim/P_sf"/>
</dbReference>
<comment type="catalytic activity">
    <reaction evidence="1">
        <text>ATP + protein L-histidine = ADP + protein N-phospho-L-histidine.</text>
        <dbReference type="EC" id="2.7.13.3"/>
    </reaction>
</comment>
<dbReference type="OrthoDB" id="9772100at2"/>
<sequence length="454" mass="48648">MKIDNSVPIHVDAVSVWRRHILSAVGWSYLGLGAIAAAVGISVAFTEGLWSVVVFNAIALLVGVGLALCPERFYRFKSNALIGLTYIIGVYFSYHFGPFAAGPLWLFAGPMLSGALFGWRAALGSIGFLVIILGFIGAFLARGSLNWPGEFDLGGWFVISASLVALSGLLSVSIGFLLEGVALANREREVAVEARELLEQQLRHSQKMEAVGTLAGGIAHDFNNLLGAISGFTEFAIDALEDDPPAAISDLVEVMNMVSRGKSLTGQLLTFSSKGSLGHPLVDINDSIRDASRMLELLAREDILLDIKLCPDFCGATVAPDSLVQILLNAVTNSVHAMPEGGEIRIETSRVQVDERSARLDGFKMDSGEYVVVSVTDTGSGIAEDVLEKVFEPFFTTKELGEGTGLGLSTSWAIVNQVGGYIRLKSELGRGTTLECFFQFIDEAASTSHQQHDV</sequence>
<dbReference type="Pfam" id="PF20969">
    <property type="entry name" value="MASE11"/>
    <property type="match status" value="1"/>
</dbReference>
<evidence type="ECO:0000256" key="2">
    <source>
        <dbReference type="ARBA" id="ARBA00012438"/>
    </source>
</evidence>
<keyword evidence="6" id="KW-1185">Reference proteome</keyword>
<evidence type="ECO:0000313" key="6">
    <source>
        <dbReference type="Proteomes" id="UP000004931"/>
    </source>
</evidence>
<keyword evidence="5" id="KW-0418">Kinase</keyword>
<dbReference type="SUPFAM" id="SSF47384">
    <property type="entry name" value="Homodimeric domain of signal transducing histidine kinase"/>
    <property type="match status" value="1"/>
</dbReference>
<dbReference type="InterPro" id="IPR005467">
    <property type="entry name" value="His_kinase_dom"/>
</dbReference>
<dbReference type="SMART" id="SM00387">
    <property type="entry name" value="HATPase_c"/>
    <property type="match status" value="1"/>
</dbReference>
<feature type="transmembrane region" description="Helical" evidence="3">
    <location>
        <begin position="21"/>
        <end position="43"/>
    </location>
</feature>
<gene>
    <name evidence="5" type="ORF">GP2143_15536</name>
</gene>
<dbReference type="PROSITE" id="PS50109">
    <property type="entry name" value="HIS_KIN"/>
    <property type="match status" value="1"/>
</dbReference>
<proteinExistence type="predicted"/>
<dbReference type="Gene3D" id="3.30.565.10">
    <property type="entry name" value="Histidine kinase-like ATPase, C-terminal domain"/>
    <property type="match status" value="1"/>
</dbReference>
<dbReference type="eggNOG" id="COG4191">
    <property type="taxonomic scope" value="Bacteria"/>
</dbReference>
<dbReference type="PANTHER" id="PTHR43065:SF42">
    <property type="entry name" value="TWO-COMPONENT SENSOR PPRA"/>
    <property type="match status" value="1"/>
</dbReference>
<name>A0Y977_9GAMM</name>
<dbReference type="InterPro" id="IPR003594">
    <property type="entry name" value="HATPase_dom"/>
</dbReference>
<keyword evidence="5" id="KW-0808">Transferase</keyword>
<feature type="transmembrane region" description="Helical" evidence="3">
    <location>
        <begin position="117"/>
        <end position="141"/>
    </location>
</feature>
<dbReference type="SUPFAM" id="SSF55874">
    <property type="entry name" value="ATPase domain of HSP90 chaperone/DNA topoisomerase II/histidine kinase"/>
    <property type="match status" value="1"/>
</dbReference>
<evidence type="ECO:0000256" key="3">
    <source>
        <dbReference type="SAM" id="Phobius"/>
    </source>
</evidence>
<comment type="caution">
    <text evidence="5">The sequence shown here is derived from an EMBL/GenBank/DDBJ whole genome shotgun (WGS) entry which is preliminary data.</text>
</comment>
<evidence type="ECO:0000256" key="1">
    <source>
        <dbReference type="ARBA" id="ARBA00000085"/>
    </source>
</evidence>
<feature type="domain" description="Histidine kinase" evidence="4">
    <location>
        <begin position="217"/>
        <end position="442"/>
    </location>
</feature>
<dbReference type="Proteomes" id="UP000004931">
    <property type="component" value="Unassembled WGS sequence"/>
</dbReference>
<dbReference type="GO" id="GO:0000155">
    <property type="term" value="F:phosphorelay sensor kinase activity"/>
    <property type="evidence" value="ECO:0007669"/>
    <property type="project" value="InterPro"/>
</dbReference>
<keyword evidence="3" id="KW-0472">Membrane</keyword>
<dbReference type="EMBL" id="AAVT01000001">
    <property type="protein sequence ID" value="EAW32681.1"/>
    <property type="molecule type" value="Genomic_DNA"/>
</dbReference>
<feature type="transmembrane region" description="Helical" evidence="3">
    <location>
        <begin position="153"/>
        <end position="178"/>
    </location>
</feature>
<accession>A0Y977</accession>
<protein>
    <recommendedName>
        <fullName evidence="2">histidine kinase</fullName>
        <ecNumber evidence="2">2.7.13.3</ecNumber>
    </recommendedName>
</protein>
<reference evidence="5 6" key="1">
    <citation type="journal article" date="2010" name="J. Bacteriol.">
        <title>Genome sequence of the oligotrophic marine Gammaproteobacterium HTCC2143, isolated from the Oregon Coast.</title>
        <authorList>
            <person name="Oh H.M."/>
            <person name="Kang I."/>
            <person name="Ferriera S."/>
            <person name="Giovannoni S.J."/>
            <person name="Cho J.C."/>
        </authorList>
    </citation>
    <scope>NUCLEOTIDE SEQUENCE [LARGE SCALE GENOMIC DNA]</scope>
    <source>
        <strain evidence="5 6">HTCC2143</strain>
    </source>
</reference>